<dbReference type="InterPro" id="IPR000182">
    <property type="entry name" value="GNAT_dom"/>
</dbReference>
<dbReference type="EMBL" id="SLUI01000005">
    <property type="protein sequence ID" value="TCL37726.1"/>
    <property type="molecule type" value="Genomic_DNA"/>
</dbReference>
<dbReference type="RefSeq" id="WP_132078726.1">
    <property type="nucleotide sequence ID" value="NZ_SLUI01000005.1"/>
</dbReference>
<dbReference type="OrthoDB" id="9797989at2"/>
<name>A0A4R1Q0R2_9FIRM</name>
<evidence type="ECO:0000313" key="3">
    <source>
        <dbReference type="Proteomes" id="UP000295063"/>
    </source>
</evidence>
<dbReference type="PROSITE" id="PS51186">
    <property type="entry name" value="GNAT"/>
    <property type="match status" value="1"/>
</dbReference>
<dbReference type="Proteomes" id="UP000295063">
    <property type="component" value="Unassembled WGS sequence"/>
</dbReference>
<evidence type="ECO:0000259" key="1">
    <source>
        <dbReference type="PROSITE" id="PS51186"/>
    </source>
</evidence>
<dbReference type="SUPFAM" id="SSF55729">
    <property type="entry name" value="Acyl-CoA N-acyltransferases (Nat)"/>
    <property type="match status" value="1"/>
</dbReference>
<protein>
    <submittedName>
        <fullName evidence="2">Putative acetyltransferase</fullName>
    </submittedName>
</protein>
<dbReference type="InterPro" id="IPR016181">
    <property type="entry name" value="Acyl_CoA_acyltransferase"/>
</dbReference>
<dbReference type="GO" id="GO:0016747">
    <property type="term" value="F:acyltransferase activity, transferring groups other than amino-acyl groups"/>
    <property type="evidence" value="ECO:0007669"/>
    <property type="project" value="InterPro"/>
</dbReference>
<dbReference type="PANTHER" id="PTHR39173">
    <property type="entry name" value="ACETYLTRANSFERASE"/>
    <property type="match status" value="1"/>
</dbReference>
<dbReference type="PANTHER" id="PTHR39173:SF1">
    <property type="entry name" value="ACETYLTRANSFERASE"/>
    <property type="match status" value="1"/>
</dbReference>
<sequence>MLVKLVKPTLFMEREYYNFSEEWARNGEEIIPYSARLLEDSYIVWLENIYKFENKESCPADFVPAHTYFLIADEKILGAINIRQCLNEYLYNFGGHIGYGIRPSERRKGYATLMLSLALPIANGLGIPNALITCDKCNKASAKTIINNGGVLENEVAQNGKIIQRYWIKL</sequence>
<organism evidence="2 3">
    <name type="scientific">Anaerospora hongkongensis</name>
    <dbReference type="NCBI Taxonomy" id="244830"/>
    <lineage>
        <taxon>Bacteria</taxon>
        <taxon>Bacillati</taxon>
        <taxon>Bacillota</taxon>
        <taxon>Negativicutes</taxon>
        <taxon>Selenomonadales</taxon>
        <taxon>Sporomusaceae</taxon>
        <taxon>Anaerospora</taxon>
    </lineage>
</organism>
<comment type="caution">
    <text evidence="2">The sequence shown here is derived from an EMBL/GenBank/DDBJ whole genome shotgun (WGS) entry which is preliminary data.</text>
</comment>
<gene>
    <name evidence="2" type="ORF">EV210_105160</name>
</gene>
<feature type="domain" description="N-acetyltransferase" evidence="1">
    <location>
        <begin position="17"/>
        <end position="170"/>
    </location>
</feature>
<accession>A0A4R1Q0R2</accession>
<proteinExistence type="predicted"/>
<dbReference type="Pfam" id="PF13302">
    <property type="entry name" value="Acetyltransf_3"/>
    <property type="match status" value="1"/>
</dbReference>
<reference evidence="2 3" key="1">
    <citation type="submission" date="2019-03" db="EMBL/GenBank/DDBJ databases">
        <title>Genomic Encyclopedia of Type Strains, Phase IV (KMG-IV): sequencing the most valuable type-strain genomes for metagenomic binning, comparative biology and taxonomic classification.</title>
        <authorList>
            <person name="Goeker M."/>
        </authorList>
    </citation>
    <scope>NUCLEOTIDE SEQUENCE [LARGE SCALE GENOMIC DNA]</scope>
    <source>
        <strain evidence="2 3">DSM 15969</strain>
    </source>
</reference>
<dbReference type="AlphaFoldDB" id="A0A4R1Q0R2"/>
<keyword evidence="2" id="KW-0808">Transferase</keyword>
<keyword evidence="3" id="KW-1185">Reference proteome</keyword>
<dbReference type="Gene3D" id="3.40.630.30">
    <property type="match status" value="1"/>
</dbReference>
<evidence type="ECO:0000313" key="2">
    <source>
        <dbReference type="EMBL" id="TCL37726.1"/>
    </source>
</evidence>